<dbReference type="Pfam" id="PF01734">
    <property type="entry name" value="Patatin"/>
    <property type="match status" value="1"/>
</dbReference>
<comment type="caution">
    <text evidence="4">Lacks conserved residue(s) required for the propagation of feature annotation.</text>
</comment>
<evidence type="ECO:0000256" key="3">
    <source>
        <dbReference type="ARBA" id="ARBA00023098"/>
    </source>
</evidence>
<organism evidence="7 8">
    <name type="scientific">Senegalimassilia faecalis</name>
    <dbReference type="NCBI Taxonomy" id="2509433"/>
    <lineage>
        <taxon>Bacteria</taxon>
        <taxon>Bacillati</taxon>
        <taxon>Actinomycetota</taxon>
        <taxon>Coriobacteriia</taxon>
        <taxon>Coriobacteriales</taxon>
        <taxon>Coriobacteriaceae</taxon>
        <taxon>Senegalimassilia</taxon>
    </lineage>
</organism>
<dbReference type="InterPro" id="IPR016035">
    <property type="entry name" value="Acyl_Trfase/lysoPLipase"/>
</dbReference>
<reference evidence="7 8" key="1">
    <citation type="submission" date="2019-01" db="EMBL/GenBank/DDBJ databases">
        <title>Senegalimassilia sp. nov. KGMB04484 isolated human feces.</title>
        <authorList>
            <person name="Han K.-I."/>
            <person name="Kim J.-S."/>
            <person name="Lee K.C."/>
            <person name="Suh M.K."/>
            <person name="Eom M.K."/>
            <person name="Lee J.H."/>
            <person name="Park S.-H."/>
            <person name="Kang S.W."/>
            <person name="Park J.-E."/>
            <person name="Oh B.S."/>
            <person name="Yu S.Y."/>
            <person name="Choi S.-H."/>
            <person name="Lee D.H."/>
            <person name="Yoon H."/>
            <person name="Kim B.-Y."/>
            <person name="Lee J.H."/>
            <person name="Lee J.-S."/>
        </authorList>
    </citation>
    <scope>NUCLEOTIDE SEQUENCE [LARGE SCALE GENOMIC DNA]</scope>
    <source>
        <strain evidence="7 8">KGMB04484</strain>
    </source>
</reference>
<evidence type="ECO:0000313" key="8">
    <source>
        <dbReference type="Proteomes" id="UP000293345"/>
    </source>
</evidence>
<keyword evidence="3 4" id="KW-0443">Lipid metabolism</keyword>
<feature type="short sequence motif" description="GXSXG" evidence="4">
    <location>
        <begin position="62"/>
        <end position="66"/>
    </location>
</feature>
<keyword evidence="2 4" id="KW-0442">Lipid degradation</keyword>
<dbReference type="AlphaFoldDB" id="A0A4Q2K1V5"/>
<dbReference type="PANTHER" id="PTHR14226">
    <property type="entry name" value="NEUROPATHY TARGET ESTERASE/SWISS CHEESE D.MELANOGASTER"/>
    <property type="match status" value="1"/>
</dbReference>
<dbReference type="InterPro" id="IPR045943">
    <property type="entry name" value="DUF6363"/>
</dbReference>
<dbReference type="GO" id="GO:0016042">
    <property type="term" value="P:lipid catabolic process"/>
    <property type="evidence" value="ECO:0007669"/>
    <property type="project" value="UniProtKB-UniRule"/>
</dbReference>
<evidence type="ECO:0000256" key="1">
    <source>
        <dbReference type="ARBA" id="ARBA00022801"/>
    </source>
</evidence>
<dbReference type="InterPro" id="IPR002641">
    <property type="entry name" value="PNPLA_dom"/>
</dbReference>
<dbReference type="Proteomes" id="UP000293345">
    <property type="component" value="Unassembled WGS sequence"/>
</dbReference>
<feature type="active site" description="Proton acceptor" evidence="4">
    <location>
        <position position="186"/>
    </location>
</feature>
<dbReference type="CDD" id="cd07208">
    <property type="entry name" value="Pat_hypo_Ecoli_yjju_like"/>
    <property type="match status" value="1"/>
</dbReference>
<feature type="domain" description="PNPLA" evidence="6">
    <location>
        <begin position="31"/>
        <end position="199"/>
    </location>
</feature>
<dbReference type="EMBL" id="SDPW01000001">
    <property type="protein sequence ID" value="RXZ54260.1"/>
    <property type="molecule type" value="Genomic_DNA"/>
</dbReference>
<proteinExistence type="predicted"/>
<feature type="active site" description="Nucleophile" evidence="4">
    <location>
        <position position="64"/>
    </location>
</feature>
<evidence type="ECO:0000313" key="7">
    <source>
        <dbReference type="EMBL" id="RXZ54260.1"/>
    </source>
</evidence>
<gene>
    <name evidence="7" type="ORF">ET524_07050</name>
</gene>
<dbReference type="InterPro" id="IPR050301">
    <property type="entry name" value="NTE"/>
</dbReference>
<name>A0A4Q2K1V5_9ACTN</name>
<evidence type="ECO:0000256" key="2">
    <source>
        <dbReference type="ARBA" id="ARBA00022963"/>
    </source>
</evidence>
<evidence type="ECO:0000256" key="5">
    <source>
        <dbReference type="SAM" id="MobiDB-lite"/>
    </source>
</evidence>
<feature type="region of interest" description="Disordered" evidence="5">
    <location>
        <begin position="1"/>
        <end position="21"/>
    </location>
</feature>
<sequence>MSDFDTAGKQAGESARTAPAWEERNTTPANLVLEGGAMRGQFTAGVLDYFMEHGLFCDRVFGVSAGALNGYCYVSGEIGRTCFLNMKYANDPRYLSLKSYARTGNACGREFAFHEVPEKLEPFDFDAYRRSPIRLTAVSSNLDTGEADYHDVVDLADDGDLPYLIASSSMPLVSQIVDVDGKHLLDGGTCDSVPIVHSMLTGRKKHVVVLTQAADYVKGPNKLMPVLSQVYADFPYYLDRLRHRHYEYNRTYRQLVRMHDAGEVFVIRPQKPVTIHSMEHDQEKLLDLYAQGYAEAARTWFDLQEYLAK</sequence>
<feature type="short sequence motif" description="DGA/G" evidence="4">
    <location>
        <begin position="186"/>
        <end position="188"/>
    </location>
</feature>
<protein>
    <submittedName>
        <fullName evidence="7">Patatin family protein</fullName>
    </submittedName>
</protein>
<dbReference type="InterPro" id="IPR037483">
    <property type="entry name" value="YjjU-like"/>
</dbReference>
<dbReference type="GO" id="GO:0016787">
    <property type="term" value="F:hydrolase activity"/>
    <property type="evidence" value="ECO:0007669"/>
    <property type="project" value="UniProtKB-UniRule"/>
</dbReference>
<comment type="caution">
    <text evidence="7">The sequence shown here is derived from an EMBL/GenBank/DDBJ whole genome shotgun (WGS) entry which is preliminary data.</text>
</comment>
<evidence type="ECO:0000256" key="4">
    <source>
        <dbReference type="PROSITE-ProRule" id="PRU01161"/>
    </source>
</evidence>
<dbReference type="PANTHER" id="PTHR14226:SF25">
    <property type="entry name" value="PHOSPHOESTERASE"/>
    <property type="match status" value="1"/>
</dbReference>
<keyword evidence="8" id="KW-1185">Reference proteome</keyword>
<accession>A0A4Q2K1V5</accession>
<dbReference type="Gene3D" id="3.40.1090.10">
    <property type="entry name" value="Cytosolic phospholipase A2 catalytic domain"/>
    <property type="match status" value="2"/>
</dbReference>
<dbReference type="PROSITE" id="PS51635">
    <property type="entry name" value="PNPLA"/>
    <property type="match status" value="1"/>
</dbReference>
<dbReference type="OrthoDB" id="9802424at2"/>
<keyword evidence="1 4" id="KW-0378">Hydrolase</keyword>
<dbReference type="Pfam" id="PF19890">
    <property type="entry name" value="DUF6363"/>
    <property type="match status" value="1"/>
</dbReference>
<dbReference type="RefSeq" id="WP_129424454.1">
    <property type="nucleotide sequence ID" value="NZ_SDPW01000001.1"/>
</dbReference>
<evidence type="ECO:0000259" key="6">
    <source>
        <dbReference type="PROSITE" id="PS51635"/>
    </source>
</evidence>
<dbReference type="SUPFAM" id="SSF52151">
    <property type="entry name" value="FabD/lysophospholipase-like"/>
    <property type="match status" value="1"/>
</dbReference>